<gene>
    <name evidence="2" type="ORF">ABR75_00010</name>
</gene>
<keyword evidence="1" id="KW-0812">Transmembrane</keyword>
<comment type="caution">
    <text evidence="2">The sequence shown here is derived from an EMBL/GenBank/DDBJ whole genome shotgun (WGS) entry which is preliminary data.</text>
</comment>
<evidence type="ECO:0000313" key="3">
    <source>
        <dbReference type="Proteomes" id="UP000051017"/>
    </source>
</evidence>
<dbReference type="EMBL" id="LIBJ01000090">
    <property type="protein sequence ID" value="KRO48399.1"/>
    <property type="molecule type" value="Genomic_DNA"/>
</dbReference>
<accession>A0A0R2QDI2</accession>
<feature type="transmembrane region" description="Helical" evidence="1">
    <location>
        <begin position="110"/>
        <end position="132"/>
    </location>
</feature>
<feature type="transmembrane region" description="Helical" evidence="1">
    <location>
        <begin position="52"/>
        <end position="74"/>
    </location>
</feature>
<dbReference type="Proteomes" id="UP000051017">
    <property type="component" value="Unassembled WGS sequence"/>
</dbReference>
<feature type="transmembrane region" description="Helical" evidence="1">
    <location>
        <begin position="153"/>
        <end position="173"/>
    </location>
</feature>
<dbReference type="AlphaFoldDB" id="A0A0R2QDI2"/>
<feature type="transmembrane region" description="Helical" evidence="1">
    <location>
        <begin position="12"/>
        <end position="32"/>
    </location>
</feature>
<organism evidence="2 3">
    <name type="scientific">Acidimicrobiia bacterium BACL6 MAG-120924-bin43</name>
    <dbReference type="NCBI Taxonomy" id="1655583"/>
    <lineage>
        <taxon>Bacteria</taxon>
        <taxon>Bacillati</taxon>
        <taxon>Actinomycetota</taxon>
        <taxon>Acidimicrobiia</taxon>
        <taxon>acIV cluster</taxon>
    </lineage>
</organism>
<protein>
    <submittedName>
        <fullName evidence="2">Uncharacterized protein</fullName>
    </submittedName>
</protein>
<feature type="transmembrane region" description="Helical" evidence="1">
    <location>
        <begin position="86"/>
        <end position="104"/>
    </location>
</feature>
<sequence length="175" mass="19087">MRWISTEPEFSLAGTISIVSGFTIFFTAHATVLFGIRKAWSRSRLTVTRVGAIIFSLGIFVAAGGLMLPTVIALSLATGRTNWRRPIRLVLFMLGLIIPGFIARDIGSDFGYGIATAGRIILFVLIYCFVVAAARITAAPLADSWRMKRVFRIILWLLFPAIGIVLLLASVGLSI</sequence>
<evidence type="ECO:0000256" key="1">
    <source>
        <dbReference type="SAM" id="Phobius"/>
    </source>
</evidence>
<keyword evidence="1" id="KW-1133">Transmembrane helix</keyword>
<keyword evidence="1" id="KW-0472">Membrane</keyword>
<reference evidence="2 3" key="1">
    <citation type="submission" date="2015-10" db="EMBL/GenBank/DDBJ databases">
        <title>Metagenome-Assembled Genomes uncover a global brackish microbiome.</title>
        <authorList>
            <person name="Hugerth L.W."/>
            <person name="Larsson J."/>
            <person name="Alneberg J."/>
            <person name="Lindh M.V."/>
            <person name="Legrand C."/>
            <person name="Pinhassi J."/>
            <person name="Andersson A.F."/>
        </authorList>
    </citation>
    <scope>NUCLEOTIDE SEQUENCE [LARGE SCALE GENOMIC DNA]</scope>
    <source>
        <strain evidence="2">BACL6 MAG-120924-bin43</strain>
    </source>
</reference>
<evidence type="ECO:0000313" key="2">
    <source>
        <dbReference type="EMBL" id="KRO48399.1"/>
    </source>
</evidence>
<name>A0A0R2QDI2_9ACTN</name>
<proteinExistence type="predicted"/>